<keyword evidence="3" id="KW-1185">Reference proteome</keyword>
<dbReference type="GO" id="GO:0016740">
    <property type="term" value="F:transferase activity"/>
    <property type="evidence" value="ECO:0007669"/>
    <property type="project" value="UniProtKB-KW"/>
</dbReference>
<accession>A0A846N2Z1</accession>
<organism evidence="2 3">
    <name type="scientific">Rhizomicrobium palustre</name>
    <dbReference type="NCBI Taxonomy" id="189966"/>
    <lineage>
        <taxon>Bacteria</taxon>
        <taxon>Pseudomonadati</taxon>
        <taxon>Pseudomonadota</taxon>
        <taxon>Alphaproteobacteria</taxon>
        <taxon>Micropepsales</taxon>
        <taxon>Micropepsaceae</taxon>
        <taxon>Rhizomicrobium</taxon>
    </lineage>
</organism>
<dbReference type="PANTHER" id="PTHR45431">
    <property type="entry name" value="RHODANESE-LIKE DOMAIN-CONTAINING PROTEIN 15, CHLOROPLASTIC"/>
    <property type="match status" value="1"/>
</dbReference>
<dbReference type="SUPFAM" id="SSF52821">
    <property type="entry name" value="Rhodanese/Cell cycle control phosphatase"/>
    <property type="match status" value="1"/>
</dbReference>
<evidence type="ECO:0000313" key="3">
    <source>
        <dbReference type="Proteomes" id="UP000570514"/>
    </source>
</evidence>
<name>A0A846N2Z1_9PROT</name>
<dbReference type="InterPro" id="IPR001763">
    <property type="entry name" value="Rhodanese-like_dom"/>
</dbReference>
<dbReference type="SMART" id="SM00450">
    <property type="entry name" value="RHOD"/>
    <property type="match status" value="1"/>
</dbReference>
<dbReference type="PROSITE" id="PS50206">
    <property type="entry name" value="RHODANESE_3"/>
    <property type="match status" value="1"/>
</dbReference>
<sequence length="144" mass="15358">MVFPSSTSDYAGDVSVTEAWELISQGAVLVDVRTAAEWAFVGLPDLSSLGRTVARVEWQSFPSGQPNPGFLPEVVAAVGEDKDAKILFLCRSGARSRAAAIALTAAGYENCFNVAGGFEGDLDQHRQRGKINGWKAEGLPWAQT</sequence>
<reference evidence="2 3" key="1">
    <citation type="submission" date="2020-03" db="EMBL/GenBank/DDBJ databases">
        <title>Genomic Encyclopedia of Type Strains, Phase IV (KMG-IV): sequencing the most valuable type-strain genomes for metagenomic binning, comparative biology and taxonomic classification.</title>
        <authorList>
            <person name="Goeker M."/>
        </authorList>
    </citation>
    <scope>NUCLEOTIDE SEQUENCE [LARGE SCALE GENOMIC DNA]</scope>
    <source>
        <strain evidence="2 3">DSM 19867</strain>
    </source>
</reference>
<feature type="domain" description="Rhodanese" evidence="1">
    <location>
        <begin position="23"/>
        <end position="130"/>
    </location>
</feature>
<dbReference type="AlphaFoldDB" id="A0A846N2Z1"/>
<dbReference type="Proteomes" id="UP000570514">
    <property type="component" value="Unassembled WGS sequence"/>
</dbReference>
<dbReference type="PANTHER" id="PTHR45431:SF3">
    <property type="entry name" value="RHODANESE-LIKE DOMAIN-CONTAINING PROTEIN 15, CHLOROPLASTIC"/>
    <property type="match status" value="1"/>
</dbReference>
<comment type="caution">
    <text evidence="2">The sequence shown here is derived from an EMBL/GenBank/DDBJ whole genome shotgun (WGS) entry which is preliminary data.</text>
</comment>
<proteinExistence type="predicted"/>
<evidence type="ECO:0000259" key="1">
    <source>
        <dbReference type="PROSITE" id="PS50206"/>
    </source>
</evidence>
<keyword evidence="2" id="KW-0808">Transferase</keyword>
<dbReference type="Pfam" id="PF00581">
    <property type="entry name" value="Rhodanese"/>
    <property type="match status" value="1"/>
</dbReference>
<evidence type="ECO:0000313" key="2">
    <source>
        <dbReference type="EMBL" id="NIK90384.1"/>
    </source>
</evidence>
<gene>
    <name evidence="2" type="ORF">FHS83_003702</name>
</gene>
<dbReference type="InterPro" id="IPR036873">
    <property type="entry name" value="Rhodanese-like_dom_sf"/>
</dbReference>
<protein>
    <submittedName>
        <fullName evidence="2">Rhodanese-related sulfurtransferase</fullName>
    </submittedName>
</protein>
<dbReference type="RefSeq" id="WP_167084895.1">
    <property type="nucleotide sequence ID" value="NZ_BAAADC010000001.1"/>
</dbReference>
<dbReference type="InterPro" id="IPR052367">
    <property type="entry name" value="Thiosulfate_ST/Rhodanese-like"/>
</dbReference>
<dbReference type="Gene3D" id="3.40.250.10">
    <property type="entry name" value="Rhodanese-like domain"/>
    <property type="match status" value="1"/>
</dbReference>
<dbReference type="EMBL" id="JAASRM010000001">
    <property type="protein sequence ID" value="NIK90384.1"/>
    <property type="molecule type" value="Genomic_DNA"/>
</dbReference>